<evidence type="ECO:0000313" key="3">
    <source>
        <dbReference type="Proteomes" id="UP001238179"/>
    </source>
</evidence>
<dbReference type="KEGG" id="msil:METEAL_12910"/>
<feature type="region of interest" description="Disordered" evidence="1">
    <location>
        <begin position="108"/>
        <end position="138"/>
    </location>
</feature>
<feature type="region of interest" description="Disordered" evidence="1">
    <location>
        <begin position="53"/>
        <end position="75"/>
    </location>
</feature>
<dbReference type="Proteomes" id="UP001238179">
    <property type="component" value="Chromosome"/>
</dbReference>
<dbReference type="AlphaFoldDB" id="A0AA48GIW5"/>
<reference evidence="3" key="1">
    <citation type="journal article" date="2023" name="Int. J. Syst. Evol. Microbiol.">
        <title>Mesoterricola silvestris gen. nov., sp. nov., Mesoterricola sediminis sp. nov., Geothrix oryzae sp. nov., Geothrix edaphica sp. nov., Geothrix rubra sp. nov., and Geothrix limicola sp. nov., six novel members of Acidobacteriota isolated from soils.</title>
        <authorList>
            <person name="Itoh H."/>
            <person name="Sugisawa Y."/>
            <person name="Mise K."/>
            <person name="Xu Z."/>
            <person name="Kuniyasu M."/>
            <person name="Ushijima N."/>
            <person name="Kawano K."/>
            <person name="Kobayashi E."/>
            <person name="Shiratori Y."/>
            <person name="Masuda Y."/>
            <person name="Senoo K."/>
        </authorList>
    </citation>
    <scope>NUCLEOTIDE SEQUENCE [LARGE SCALE GENOMIC DNA]</scope>
    <source>
        <strain evidence="3">W79</strain>
    </source>
</reference>
<feature type="compositionally biased region" description="Basic and acidic residues" evidence="1">
    <location>
        <begin position="119"/>
        <end position="138"/>
    </location>
</feature>
<evidence type="ECO:0000256" key="1">
    <source>
        <dbReference type="SAM" id="MobiDB-lite"/>
    </source>
</evidence>
<proteinExistence type="predicted"/>
<sequence>MAFLLASSPLLKAAEAGPVPEPGPFAFRYSGPVGPALAFPCLAGTREAGRPGLLETAGQGLAFPPLPAAPGGPRLPRVTYPGERAWVEALDLVASLSGVFIEPRGRLGPGGAAGSWDRPTADRWYPRIRTSEEPGKQL</sequence>
<name>A0AA48GIW5_9BACT</name>
<gene>
    <name evidence="2" type="ORF">METEAL_12910</name>
</gene>
<evidence type="ECO:0000313" key="2">
    <source>
        <dbReference type="EMBL" id="BDU72117.1"/>
    </source>
</evidence>
<dbReference type="EMBL" id="AP027080">
    <property type="protein sequence ID" value="BDU72117.1"/>
    <property type="molecule type" value="Genomic_DNA"/>
</dbReference>
<protein>
    <submittedName>
        <fullName evidence="2">Uncharacterized protein</fullName>
    </submittedName>
</protein>
<keyword evidence="3" id="KW-1185">Reference proteome</keyword>
<accession>A0AA48GIW5</accession>
<organism evidence="2 3">
    <name type="scientific">Mesoterricola silvestris</name>
    <dbReference type="NCBI Taxonomy" id="2927979"/>
    <lineage>
        <taxon>Bacteria</taxon>
        <taxon>Pseudomonadati</taxon>
        <taxon>Acidobacteriota</taxon>
        <taxon>Holophagae</taxon>
        <taxon>Holophagales</taxon>
        <taxon>Holophagaceae</taxon>
        <taxon>Mesoterricola</taxon>
    </lineage>
</organism>